<evidence type="ECO:0000256" key="3">
    <source>
        <dbReference type="ARBA" id="ARBA00022989"/>
    </source>
</evidence>
<feature type="transmembrane region" description="Helical" evidence="5">
    <location>
        <begin position="138"/>
        <end position="159"/>
    </location>
</feature>
<feature type="transmembrane region" description="Helical" evidence="5">
    <location>
        <begin position="115"/>
        <end position="132"/>
    </location>
</feature>
<dbReference type="GO" id="GO:0016020">
    <property type="term" value="C:membrane"/>
    <property type="evidence" value="ECO:0007669"/>
    <property type="project" value="UniProtKB-SubCell"/>
</dbReference>
<dbReference type="OrthoDB" id="2122304at2759"/>
<proteinExistence type="predicted"/>
<dbReference type="InterPro" id="IPR001129">
    <property type="entry name" value="Membr-assoc_MAPEG"/>
</dbReference>
<sequence length="163" mass="18573">MSSFFKSLLNGEVNLSIASLPLTLLLPALAHWYSIGIAEKNKVQGGWTNQNPRAFVARLNAKAAMGKKLSDMEELVLRGQAAQQNGFEWWAIWAAAVVLGYLAKLPKEEMDRYTLVHVVARMIYYYLYLSMATRRRSYWRTLVFQITIFPAIAIFTRAARILV</sequence>
<dbReference type="Gene3D" id="1.20.120.550">
    <property type="entry name" value="Membrane associated eicosanoid/glutathione metabolism-like domain"/>
    <property type="match status" value="1"/>
</dbReference>
<keyword evidence="2 5" id="KW-0812">Transmembrane</keyword>
<evidence type="ECO:0000256" key="2">
    <source>
        <dbReference type="ARBA" id="ARBA00022692"/>
    </source>
</evidence>
<evidence type="ECO:0000256" key="5">
    <source>
        <dbReference type="SAM" id="Phobius"/>
    </source>
</evidence>
<dbReference type="PANTHER" id="PTHR35371:SF1">
    <property type="entry name" value="BLR7753 PROTEIN"/>
    <property type="match status" value="1"/>
</dbReference>
<keyword evidence="3 5" id="KW-1133">Transmembrane helix</keyword>
<dbReference type="Proteomes" id="UP000664169">
    <property type="component" value="Unassembled WGS sequence"/>
</dbReference>
<dbReference type="InterPro" id="IPR023352">
    <property type="entry name" value="MAPEG-like_dom_sf"/>
</dbReference>
<feature type="transmembrane region" description="Helical" evidence="5">
    <location>
        <begin position="87"/>
        <end position="103"/>
    </location>
</feature>
<dbReference type="Pfam" id="PF01124">
    <property type="entry name" value="MAPEG"/>
    <property type="match status" value="1"/>
</dbReference>
<evidence type="ECO:0000256" key="1">
    <source>
        <dbReference type="ARBA" id="ARBA00004370"/>
    </source>
</evidence>
<comment type="subcellular location">
    <subcellularLocation>
        <location evidence="1">Membrane</location>
    </subcellularLocation>
</comment>
<accession>A0A8H3EVD7</accession>
<dbReference type="AlphaFoldDB" id="A0A8H3EVD7"/>
<evidence type="ECO:0000256" key="4">
    <source>
        <dbReference type="ARBA" id="ARBA00023136"/>
    </source>
</evidence>
<keyword evidence="7" id="KW-1185">Reference proteome</keyword>
<comment type="caution">
    <text evidence="6">The sequence shown here is derived from an EMBL/GenBank/DDBJ whole genome shotgun (WGS) entry which is preliminary data.</text>
</comment>
<evidence type="ECO:0000313" key="7">
    <source>
        <dbReference type="Proteomes" id="UP000664169"/>
    </source>
</evidence>
<evidence type="ECO:0000313" key="6">
    <source>
        <dbReference type="EMBL" id="CAF9913381.1"/>
    </source>
</evidence>
<keyword evidence="4 5" id="KW-0472">Membrane</keyword>
<reference evidence="6" key="1">
    <citation type="submission" date="2021-03" db="EMBL/GenBank/DDBJ databases">
        <authorList>
            <person name="Tagirdzhanova G."/>
        </authorList>
    </citation>
    <scope>NUCLEOTIDE SEQUENCE</scope>
</reference>
<dbReference type="PANTHER" id="PTHR35371">
    <property type="entry name" value="INNER MEMBRANE PROTEIN"/>
    <property type="match status" value="1"/>
</dbReference>
<name>A0A8H3EVD7_9LECA</name>
<organism evidence="6 7">
    <name type="scientific">Gomphillus americanus</name>
    <dbReference type="NCBI Taxonomy" id="1940652"/>
    <lineage>
        <taxon>Eukaryota</taxon>
        <taxon>Fungi</taxon>
        <taxon>Dikarya</taxon>
        <taxon>Ascomycota</taxon>
        <taxon>Pezizomycotina</taxon>
        <taxon>Lecanoromycetes</taxon>
        <taxon>OSLEUM clade</taxon>
        <taxon>Ostropomycetidae</taxon>
        <taxon>Ostropales</taxon>
        <taxon>Graphidaceae</taxon>
        <taxon>Gomphilloideae</taxon>
        <taxon>Gomphillus</taxon>
    </lineage>
</organism>
<gene>
    <name evidence="6" type="ORF">GOMPHAMPRED_007881</name>
</gene>
<dbReference type="SUPFAM" id="SSF161084">
    <property type="entry name" value="MAPEG domain-like"/>
    <property type="match status" value="1"/>
</dbReference>
<protein>
    <submittedName>
        <fullName evidence="6">Uncharacterized protein</fullName>
    </submittedName>
</protein>
<dbReference type="EMBL" id="CAJPDQ010000008">
    <property type="protein sequence ID" value="CAF9913381.1"/>
    <property type="molecule type" value="Genomic_DNA"/>
</dbReference>